<reference evidence="2 3" key="1">
    <citation type="journal article" date="2015" name="Stand. Genomic Sci.">
        <title>Genomic Encyclopedia of Bacterial and Archaeal Type Strains, Phase III: the genomes of soil and plant-associated and newly described type strains.</title>
        <authorList>
            <person name="Whitman W.B."/>
            <person name="Woyke T."/>
            <person name="Klenk H.P."/>
            <person name="Zhou Y."/>
            <person name="Lilburn T.G."/>
            <person name="Beck B.J."/>
            <person name="De Vos P."/>
            <person name="Vandamme P."/>
            <person name="Eisen J.A."/>
            <person name="Garrity G."/>
            <person name="Hugenholtz P."/>
            <person name="Kyrpides N.C."/>
        </authorList>
    </citation>
    <scope>NUCLEOTIDE SEQUENCE [LARGE SCALE GENOMIC DNA]</scope>
    <source>
        <strain evidence="2 3">CV2</strain>
    </source>
</reference>
<dbReference type="Pfam" id="PF20447">
    <property type="entry name" value="DUF6704"/>
    <property type="match status" value="1"/>
</dbReference>
<sequence>MNAQNDLGHGHSPAAWTAVVIMLVGFTVGTIAFFFEIAPVVWASAVVVLAGWITGGVMAKMGYGVKGPRYAPKAHS</sequence>
<proteinExistence type="predicted"/>
<dbReference type="NCBIfam" id="NF041681">
    <property type="entry name" value="HGxxPAAW"/>
    <property type="match status" value="1"/>
</dbReference>
<keyword evidence="3" id="KW-1185">Reference proteome</keyword>
<keyword evidence="1" id="KW-0472">Membrane</keyword>
<dbReference type="InterPro" id="IPR046550">
    <property type="entry name" value="DUF6704"/>
</dbReference>
<feature type="transmembrane region" description="Helical" evidence="1">
    <location>
        <begin position="12"/>
        <end position="35"/>
    </location>
</feature>
<evidence type="ECO:0000313" key="3">
    <source>
        <dbReference type="Proteomes" id="UP000293519"/>
    </source>
</evidence>
<dbReference type="OrthoDB" id="3872677at2"/>
<feature type="transmembrane region" description="Helical" evidence="1">
    <location>
        <begin position="41"/>
        <end position="59"/>
    </location>
</feature>
<dbReference type="RefSeq" id="WP_130483966.1">
    <property type="nucleotide sequence ID" value="NZ_SGWW01000001.1"/>
</dbReference>
<protein>
    <recommendedName>
        <fullName evidence="4">Mambrane protein</fullName>
    </recommendedName>
</protein>
<gene>
    <name evidence="2" type="ORF">EV141_0027</name>
</gene>
<organism evidence="2 3">
    <name type="scientific">Microcella putealis</name>
    <dbReference type="NCBI Taxonomy" id="337005"/>
    <lineage>
        <taxon>Bacteria</taxon>
        <taxon>Bacillati</taxon>
        <taxon>Actinomycetota</taxon>
        <taxon>Actinomycetes</taxon>
        <taxon>Micrococcales</taxon>
        <taxon>Microbacteriaceae</taxon>
        <taxon>Microcella</taxon>
    </lineage>
</organism>
<name>A0A4V2EXA6_9MICO</name>
<evidence type="ECO:0000256" key="1">
    <source>
        <dbReference type="SAM" id="Phobius"/>
    </source>
</evidence>
<keyword evidence="1" id="KW-0812">Transmembrane</keyword>
<comment type="caution">
    <text evidence="2">The sequence shown here is derived from an EMBL/GenBank/DDBJ whole genome shotgun (WGS) entry which is preliminary data.</text>
</comment>
<dbReference type="Proteomes" id="UP000293519">
    <property type="component" value="Unassembled WGS sequence"/>
</dbReference>
<keyword evidence="1" id="KW-1133">Transmembrane helix</keyword>
<evidence type="ECO:0000313" key="2">
    <source>
        <dbReference type="EMBL" id="RZS58820.1"/>
    </source>
</evidence>
<dbReference type="EMBL" id="SGWW01000001">
    <property type="protein sequence ID" value="RZS58820.1"/>
    <property type="molecule type" value="Genomic_DNA"/>
</dbReference>
<dbReference type="AlphaFoldDB" id="A0A4V2EXA6"/>
<evidence type="ECO:0008006" key="4">
    <source>
        <dbReference type="Google" id="ProtNLM"/>
    </source>
</evidence>
<accession>A0A4V2EXA6</accession>